<dbReference type="AlphaFoldDB" id="A0ABD1DWT0"/>
<reference evidence="6 7" key="1">
    <citation type="submission" date="2024-05" db="EMBL/GenBank/DDBJ databases">
        <title>Culex pipiens pipiens assembly and annotation.</title>
        <authorList>
            <person name="Alout H."/>
            <person name="Durand T."/>
        </authorList>
    </citation>
    <scope>NUCLEOTIDE SEQUENCE [LARGE SCALE GENOMIC DNA]</scope>
    <source>
        <strain evidence="6">HA-2024</strain>
        <tissue evidence="6">Whole body</tissue>
    </source>
</reference>
<evidence type="ECO:0000256" key="1">
    <source>
        <dbReference type="ARBA" id="ARBA00022729"/>
    </source>
</evidence>
<evidence type="ECO:0000256" key="4">
    <source>
        <dbReference type="ARBA" id="ARBA00023180"/>
    </source>
</evidence>
<feature type="domain" description="Laminin IV type A" evidence="5">
    <location>
        <begin position="19"/>
        <end position="89"/>
    </location>
</feature>
<dbReference type="EMBL" id="JBEHCU010000754">
    <property type="protein sequence ID" value="KAL1404163.1"/>
    <property type="molecule type" value="Genomic_DNA"/>
</dbReference>
<evidence type="ECO:0000256" key="2">
    <source>
        <dbReference type="ARBA" id="ARBA00022737"/>
    </source>
</evidence>
<evidence type="ECO:0000256" key="3">
    <source>
        <dbReference type="ARBA" id="ARBA00023157"/>
    </source>
</evidence>
<organism evidence="6 7">
    <name type="scientific">Culex pipiens pipiens</name>
    <name type="common">Northern house mosquito</name>
    <dbReference type="NCBI Taxonomy" id="38569"/>
    <lineage>
        <taxon>Eukaryota</taxon>
        <taxon>Metazoa</taxon>
        <taxon>Ecdysozoa</taxon>
        <taxon>Arthropoda</taxon>
        <taxon>Hexapoda</taxon>
        <taxon>Insecta</taxon>
        <taxon>Pterygota</taxon>
        <taxon>Neoptera</taxon>
        <taxon>Endopterygota</taxon>
        <taxon>Diptera</taxon>
        <taxon>Nematocera</taxon>
        <taxon>Culicoidea</taxon>
        <taxon>Culicidae</taxon>
        <taxon>Culicinae</taxon>
        <taxon>Culicini</taxon>
        <taxon>Culex</taxon>
        <taxon>Culex</taxon>
    </lineage>
</organism>
<sequence>MNAEVKKVADFPSNDDGIDEDGPDVILKGKYYTLVHHNRRELLSSEVSRSRIEMTEDDWRQLNGEVVTKSVFMTVLGNVKAFYVKCHQFRLAEPQLMVLDSADWVDRGLGVVTTVEEGYYRRHAVGVQGICVSIREKWESLKASHSLKHKYA</sequence>
<proteinExistence type="predicted"/>
<keyword evidence="7" id="KW-1185">Reference proteome</keyword>
<gene>
    <name evidence="6" type="ORF">pipiens_019033</name>
</gene>
<keyword evidence="3" id="KW-1015">Disulfide bond</keyword>
<evidence type="ECO:0000313" key="6">
    <source>
        <dbReference type="EMBL" id="KAL1404163.1"/>
    </source>
</evidence>
<keyword evidence="1" id="KW-0732">Signal</keyword>
<evidence type="ECO:0000313" key="7">
    <source>
        <dbReference type="Proteomes" id="UP001562425"/>
    </source>
</evidence>
<keyword evidence="2" id="KW-0677">Repeat</keyword>
<keyword evidence="4" id="KW-0325">Glycoprotein</keyword>
<protein>
    <recommendedName>
        <fullName evidence="5">Laminin IV type A domain-containing protein</fullName>
    </recommendedName>
</protein>
<name>A0ABD1DWT0_CULPP</name>
<dbReference type="Proteomes" id="UP001562425">
    <property type="component" value="Unassembled WGS sequence"/>
</dbReference>
<accession>A0ABD1DWT0</accession>
<dbReference type="Pfam" id="PF00052">
    <property type="entry name" value="Laminin_B"/>
    <property type="match status" value="1"/>
</dbReference>
<dbReference type="InterPro" id="IPR000034">
    <property type="entry name" value="Laminin_IV"/>
</dbReference>
<evidence type="ECO:0000259" key="5">
    <source>
        <dbReference type="Pfam" id="PF00052"/>
    </source>
</evidence>
<comment type="caution">
    <text evidence="6">The sequence shown here is derived from an EMBL/GenBank/DDBJ whole genome shotgun (WGS) entry which is preliminary data.</text>
</comment>